<dbReference type="RefSeq" id="WP_274686213.1">
    <property type="nucleotide sequence ID" value="NZ_JARAFO010000715.1"/>
</dbReference>
<dbReference type="Pfam" id="PF13240">
    <property type="entry name" value="Zn_Ribbon_1"/>
    <property type="match status" value="1"/>
</dbReference>
<dbReference type="EMBL" id="JARAFO010000716">
    <property type="protein sequence ID" value="MDE1455718.1"/>
    <property type="molecule type" value="Genomic_DNA"/>
</dbReference>
<comment type="caution">
    <text evidence="2">The sequence shown here is derived from an EMBL/GenBank/DDBJ whole genome shotgun (WGS) entry which is preliminary data.</text>
</comment>
<dbReference type="AlphaFoldDB" id="A0AAW6KL11"/>
<dbReference type="InterPro" id="IPR026870">
    <property type="entry name" value="Zinc_ribbon_dom"/>
</dbReference>
<dbReference type="Proteomes" id="UP001216709">
    <property type="component" value="Unassembled WGS sequence"/>
</dbReference>
<evidence type="ECO:0000313" key="2">
    <source>
        <dbReference type="EMBL" id="MDE1455717.1"/>
    </source>
</evidence>
<name>A0AAW6KL11_9BACI</name>
<feature type="domain" description="Zinc-ribbon" evidence="1">
    <location>
        <begin position="3"/>
        <end position="25"/>
    </location>
</feature>
<feature type="non-terminal residue" evidence="2">
    <location>
        <position position="40"/>
    </location>
</feature>
<evidence type="ECO:0000313" key="4">
    <source>
        <dbReference type="Proteomes" id="UP001216709"/>
    </source>
</evidence>
<gene>
    <name evidence="2" type="ORF">PVN32_26860</name>
    <name evidence="3" type="ORF">PVN32_26865</name>
</gene>
<reference evidence="2" key="1">
    <citation type="submission" date="2022-12" db="EMBL/GenBank/DDBJ databases">
        <title>Draft Genome Sequences of Bacillus licheniformis and Bacillus paralicheniformis strains isolated from Irish skim milk powders.</title>
        <authorList>
            <person name="Lourenco A."/>
            <person name="Li F."/>
            <person name="Geraldine D."/>
            <person name="Tobin J.T."/>
            <person name="Butler F."/>
            <person name="Jordan K."/>
            <person name="Obrien T."/>
        </authorList>
    </citation>
    <scope>NUCLEOTIDE SEQUENCE</scope>
    <source>
        <strain evidence="2">3370</strain>
    </source>
</reference>
<accession>A0AAW6KL11</accession>
<proteinExistence type="predicted"/>
<sequence length="40" mass="4536">MNFCKECGRERTKNALYCKHCGARVDEERASDPAAGYQRA</sequence>
<protein>
    <submittedName>
        <fullName evidence="2">Zinc-ribbon domain-containing protein</fullName>
    </submittedName>
</protein>
<evidence type="ECO:0000259" key="1">
    <source>
        <dbReference type="Pfam" id="PF13240"/>
    </source>
</evidence>
<organism evidence="2 4">
    <name type="scientific">Bacillus paralicheniformis</name>
    <dbReference type="NCBI Taxonomy" id="1648923"/>
    <lineage>
        <taxon>Bacteria</taxon>
        <taxon>Bacillati</taxon>
        <taxon>Bacillota</taxon>
        <taxon>Bacilli</taxon>
        <taxon>Bacillales</taxon>
        <taxon>Bacillaceae</taxon>
        <taxon>Bacillus</taxon>
    </lineage>
</organism>
<evidence type="ECO:0000313" key="3">
    <source>
        <dbReference type="EMBL" id="MDE1455718.1"/>
    </source>
</evidence>
<dbReference type="EMBL" id="JARAFO010000715">
    <property type="protein sequence ID" value="MDE1455717.1"/>
    <property type="molecule type" value="Genomic_DNA"/>
</dbReference>